<dbReference type="AlphaFoldDB" id="A0A0C9TIP7"/>
<dbReference type="GO" id="GO:0006508">
    <property type="term" value="P:proteolysis"/>
    <property type="evidence" value="ECO:0007669"/>
    <property type="project" value="UniProtKB-KW"/>
</dbReference>
<evidence type="ECO:0000256" key="1">
    <source>
        <dbReference type="ARBA" id="ARBA00005234"/>
    </source>
</evidence>
<dbReference type="GO" id="GO:0016926">
    <property type="term" value="P:protein desumoylation"/>
    <property type="evidence" value="ECO:0007669"/>
    <property type="project" value="UniProtKB-ARBA"/>
</dbReference>
<dbReference type="PANTHER" id="PTHR46915">
    <property type="entry name" value="UBIQUITIN-LIKE PROTEASE 4-RELATED"/>
    <property type="match status" value="1"/>
</dbReference>
<protein>
    <recommendedName>
        <fullName evidence="5">Ubiquitin-like protease family profile domain-containing protein</fullName>
    </recommendedName>
</protein>
<keyword evidence="3" id="KW-0378">Hydrolase</keyword>
<gene>
    <name evidence="6" type="ORF">M422DRAFT_269247</name>
</gene>
<evidence type="ECO:0000259" key="5">
    <source>
        <dbReference type="PROSITE" id="PS50600"/>
    </source>
</evidence>
<dbReference type="PROSITE" id="PS50600">
    <property type="entry name" value="ULP_PROTEASE"/>
    <property type="match status" value="1"/>
</dbReference>
<dbReference type="PANTHER" id="PTHR46915:SF2">
    <property type="entry name" value="UBIQUITIN-LIKE PROTEASE 4"/>
    <property type="match status" value="1"/>
</dbReference>
<comment type="similarity">
    <text evidence="1">Belongs to the peptidase C48 family.</text>
</comment>
<dbReference type="HOGENOM" id="CLU_070654_0_0_1"/>
<evidence type="ECO:0000313" key="6">
    <source>
        <dbReference type="EMBL" id="KIJ29408.1"/>
    </source>
</evidence>
<dbReference type="InterPro" id="IPR003653">
    <property type="entry name" value="Peptidase_C48_C"/>
</dbReference>
<keyword evidence="7" id="KW-1185">Reference proteome</keyword>
<name>A0A0C9TIP7_SPHS4</name>
<dbReference type="InterPro" id="IPR038765">
    <property type="entry name" value="Papain-like_cys_pep_sf"/>
</dbReference>
<accession>A0A0C9TIP7</accession>
<keyword evidence="4" id="KW-0788">Thiol protease</keyword>
<dbReference type="SUPFAM" id="SSF54001">
    <property type="entry name" value="Cysteine proteinases"/>
    <property type="match status" value="1"/>
</dbReference>
<keyword evidence="2" id="KW-0645">Protease</keyword>
<feature type="domain" description="Ubiquitin-like protease family profile" evidence="5">
    <location>
        <begin position="5"/>
        <end position="176"/>
    </location>
</feature>
<organism evidence="6 7">
    <name type="scientific">Sphaerobolus stellatus (strain SS14)</name>
    <dbReference type="NCBI Taxonomy" id="990650"/>
    <lineage>
        <taxon>Eukaryota</taxon>
        <taxon>Fungi</taxon>
        <taxon>Dikarya</taxon>
        <taxon>Basidiomycota</taxon>
        <taxon>Agaricomycotina</taxon>
        <taxon>Agaricomycetes</taxon>
        <taxon>Phallomycetidae</taxon>
        <taxon>Geastrales</taxon>
        <taxon>Sphaerobolaceae</taxon>
        <taxon>Sphaerobolus</taxon>
    </lineage>
</organism>
<reference evidence="6 7" key="1">
    <citation type="submission" date="2014-06" db="EMBL/GenBank/DDBJ databases">
        <title>Evolutionary Origins and Diversification of the Mycorrhizal Mutualists.</title>
        <authorList>
            <consortium name="DOE Joint Genome Institute"/>
            <consortium name="Mycorrhizal Genomics Consortium"/>
            <person name="Kohler A."/>
            <person name="Kuo A."/>
            <person name="Nagy L.G."/>
            <person name="Floudas D."/>
            <person name="Copeland A."/>
            <person name="Barry K.W."/>
            <person name="Cichocki N."/>
            <person name="Veneault-Fourrey C."/>
            <person name="LaButti K."/>
            <person name="Lindquist E.A."/>
            <person name="Lipzen A."/>
            <person name="Lundell T."/>
            <person name="Morin E."/>
            <person name="Murat C."/>
            <person name="Riley R."/>
            <person name="Ohm R."/>
            <person name="Sun H."/>
            <person name="Tunlid A."/>
            <person name="Henrissat B."/>
            <person name="Grigoriev I.V."/>
            <person name="Hibbett D.S."/>
            <person name="Martin F."/>
        </authorList>
    </citation>
    <scope>NUCLEOTIDE SEQUENCE [LARGE SCALE GENOMIC DNA]</scope>
    <source>
        <strain evidence="6 7">SS14</strain>
    </source>
</reference>
<dbReference type="GO" id="GO:0008234">
    <property type="term" value="F:cysteine-type peptidase activity"/>
    <property type="evidence" value="ECO:0007669"/>
    <property type="project" value="UniProtKB-KW"/>
</dbReference>
<dbReference type="Pfam" id="PF02902">
    <property type="entry name" value="Peptidase_C48"/>
    <property type="match status" value="1"/>
</dbReference>
<sequence length="234" mass="27198">MAARGIVQHRDLTRLQEGEWFNDDVINFGMVLWFERFLASAERTLRLLVFSTFFFKTYKEKGHKSVCKWTKHRSPFESDCIIIPANNDLHWFAIILWNPAFFRSSPSAKWIILTLCSLRWDQTKARTHALSWLTEEHCARKIPGSIGPVISLDLPCASQKNGFDCGAYMIHNIQRFIRNHQVIIADIQEGGDSEPTSIVYSDEVWQKHMAVQMRGKLRVQAQRCPNRGYLRQNS</sequence>
<dbReference type="Proteomes" id="UP000054279">
    <property type="component" value="Unassembled WGS sequence"/>
</dbReference>
<evidence type="ECO:0000256" key="2">
    <source>
        <dbReference type="ARBA" id="ARBA00022670"/>
    </source>
</evidence>
<proteinExistence type="inferred from homology"/>
<dbReference type="OrthoDB" id="442460at2759"/>
<dbReference type="Gene3D" id="3.40.395.10">
    <property type="entry name" value="Adenoviral Proteinase, Chain A"/>
    <property type="match status" value="1"/>
</dbReference>
<evidence type="ECO:0000256" key="4">
    <source>
        <dbReference type="ARBA" id="ARBA00022807"/>
    </source>
</evidence>
<dbReference type="GO" id="GO:0019783">
    <property type="term" value="F:ubiquitin-like protein peptidase activity"/>
    <property type="evidence" value="ECO:0007669"/>
    <property type="project" value="UniProtKB-ARBA"/>
</dbReference>
<evidence type="ECO:0000313" key="7">
    <source>
        <dbReference type="Proteomes" id="UP000054279"/>
    </source>
</evidence>
<evidence type="ECO:0000256" key="3">
    <source>
        <dbReference type="ARBA" id="ARBA00022801"/>
    </source>
</evidence>
<dbReference type="EMBL" id="KN837284">
    <property type="protein sequence ID" value="KIJ29408.1"/>
    <property type="molecule type" value="Genomic_DNA"/>
</dbReference>